<dbReference type="InterPro" id="IPR045312">
    <property type="entry name" value="PCBER-like"/>
</dbReference>
<dbReference type="InterPro" id="IPR051609">
    <property type="entry name" value="NmrA/Isoflavone_reductase-like"/>
</dbReference>
<dbReference type="Proteomes" id="UP000443090">
    <property type="component" value="Unassembled WGS sequence"/>
</dbReference>
<dbReference type="Pfam" id="PF13460">
    <property type="entry name" value="NAD_binding_10"/>
    <property type="match status" value="1"/>
</dbReference>
<evidence type="ECO:0000256" key="3">
    <source>
        <dbReference type="ARBA" id="ARBA00023002"/>
    </source>
</evidence>
<dbReference type="SUPFAM" id="SSF51735">
    <property type="entry name" value="NAD(P)-binding Rossmann-fold domains"/>
    <property type="match status" value="1"/>
</dbReference>
<keyword evidence="6" id="KW-1185">Reference proteome</keyword>
<accession>A0A8H8U8A6</accession>
<dbReference type="InterPro" id="IPR016040">
    <property type="entry name" value="NAD(P)-bd_dom"/>
</dbReference>
<dbReference type="OrthoDB" id="9974981at2759"/>
<dbReference type="PANTHER" id="PTHR47706">
    <property type="entry name" value="NMRA-LIKE FAMILY PROTEIN"/>
    <property type="match status" value="1"/>
</dbReference>
<comment type="similarity">
    <text evidence="1">Belongs to the NmrA-type oxidoreductase family. Isoflavone reductase subfamily.</text>
</comment>
<dbReference type="PANTHER" id="PTHR47706:SF1">
    <property type="entry name" value="CIPA-LIKE, PUTATIVE (AFU_ORTHOLOGUE AFUA_1G12460)-RELATED"/>
    <property type="match status" value="1"/>
</dbReference>
<sequence length="303" mass="32139">MVEIKNVAIVGASGAIGEPIMKALVESGKFNVTVVKRPSSKASFPASVKVVSADTTSVESVTAAFEGQDAVVSTVGTEGLQGQQVLIDAAIAAGVKRFLPSEFGTDIANPKVGALPVFGYKIATQKYLQEALAAKPGMTYTYVSNGAFLDWGLKNGFLLDTKDGKPTIYDGGKTVFSATTLASVGQAVVGVLSHYEETKNRCVYVRDIDISQKRLLEIAQKVAPEKKWEPVNVNTVDIEKSSNEGLARGEFTIPVMVGFIFRAIFGEGYGNKFEKDDNALLGITGKTEADVEAIFKALLAGGK</sequence>
<dbReference type="Gene3D" id="3.40.50.720">
    <property type="entry name" value="NAD(P)-binding Rossmann-like Domain"/>
    <property type="match status" value="1"/>
</dbReference>
<organism evidence="5 6">
    <name type="scientific">Lachnellula occidentalis</name>
    <dbReference type="NCBI Taxonomy" id="215460"/>
    <lineage>
        <taxon>Eukaryota</taxon>
        <taxon>Fungi</taxon>
        <taxon>Dikarya</taxon>
        <taxon>Ascomycota</taxon>
        <taxon>Pezizomycotina</taxon>
        <taxon>Leotiomycetes</taxon>
        <taxon>Helotiales</taxon>
        <taxon>Lachnaceae</taxon>
        <taxon>Lachnellula</taxon>
    </lineage>
</organism>
<dbReference type="GO" id="GO:0016491">
    <property type="term" value="F:oxidoreductase activity"/>
    <property type="evidence" value="ECO:0007669"/>
    <property type="project" value="UniProtKB-KW"/>
</dbReference>
<evidence type="ECO:0000256" key="2">
    <source>
        <dbReference type="ARBA" id="ARBA00022857"/>
    </source>
</evidence>
<protein>
    <submittedName>
        <fullName evidence="5">Bifunctional pinoresinol-lariciresinol reductase</fullName>
    </submittedName>
</protein>
<proteinExistence type="inferred from homology"/>
<evidence type="ECO:0000256" key="1">
    <source>
        <dbReference type="ARBA" id="ARBA00005725"/>
    </source>
</evidence>
<dbReference type="InterPro" id="IPR036291">
    <property type="entry name" value="NAD(P)-bd_dom_sf"/>
</dbReference>
<dbReference type="CDD" id="cd05259">
    <property type="entry name" value="PCBER_SDR_a"/>
    <property type="match status" value="1"/>
</dbReference>
<comment type="caution">
    <text evidence="5">The sequence shown here is derived from an EMBL/GenBank/DDBJ whole genome shotgun (WGS) entry which is preliminary data.</text>
</comment>
<feature type="domain" description="NAD(P)-binding" evidence="4">
    <location>
        <begin position="11"/>
        <end position="193"/>
    </location>
</feature>
<dbReference type="Gene3D" id="3.90.25.10">
    <property type="entry name" value="UDP-galactose 4-epimerase, domain 1"/>
    <property type="match status" value="1"/>
</dbReference>
<dbReference type="AlphaFoldDB" id="A0A8H8U8A6"/>
<keyword evidence="2" id="KW-0521">NADP</keyword>
<gene>
    <name evidence="5" type="primary">PLR_Lu1</name>
    <name evidence="5" type="ORF">LOCC1_G007600</name>
</gene>
<evidence type="ECO:0000313" key="6">
    <source>
        <dbReference type="Proteomes" id="UP000443090"/>
    </source>
</evidence>
<dbReference type="EMBL" id="QGMI01001034">
    <property type="protein sequence ID" value="TVY35112.1"/>
    <property type="molecule type" value="Genomic_DNA"/>
</dbReference>
<keyword evidence="3" id="KW-0560">Oxidoreductase</keyword>
<evidence type="ECO:0000259" key="4">
    <source>
        <dbReference type="Pfam" id="PF13460"/>
    </source>
</evidence>
<evidence type="ECO:0000313" key="5">
    <source>
        <dbReference type="EMBL" id="TVY35112.1"/>
    </source>
</evidence>
<name>A0A8H8U8A6_9HELO</name>
<reference evidence="5 6" key="1">
    <citation type="submission" date="2018-05" db="EMBL/GenBank/DDBJ databases">
        <title>Genome sequencing and assembly of the regulated plant pathogen Lachnellula willkommii and related sister species for the development of diagnostic species identification markers.</title>
        <authorList>
            <person name="Giroux E."/>
            <person name="Bilodeau G."/>
        </authorList>
    </citation>
    <scope>NUCLEOTIDE SEQUENCE [LARGE SCALE GENOMIC DNA]</scope>
    <source>
        <strain evidence="5 6">CBS 160.35</strain>
    </source>
</reference>